<sequence length="76" mass="8161">MGVKSMLGEGRAKLDSTFEGLVPSCPICVDIDAASKGNWGPRSVYDLAGNYRSRTPTGRTAIFLLDLTLSAPLSEW</sequence>
<dbReference type="Proteomes" id="UP000008311">
    <property type="component" value="Unassembled WGS sequence"/>
</dbReference>
<organism evidence="1 2">
    <name type="scientific">Ricinus communis</name>
    <name type="common">Castor bean</name>
    <dbReference type="NCBI Taxonomy" id="3988"/>
    <lineage>
        <taxon>Eukaryota</taxon>
        <taxon>Viridiplantae</taxon>
        <taxon>Streptophyta</taxon>
        <taxon>Embryophyta</taxon>
        <taxon>Tracheophyta</taxon>
        <taxon>Spermatophyta</taxon>
        <taxon>Magnoliopsida</taxon>
        <taxon>eudicotyledons</taxon>
        <taxon>Gunneridae</taxon>
        <taxon>Pentapetalae</taxon>
        <taxon>rosids</taxon>
        <taxon>fabids</taxon>
        <taxon>Malpighiales</taxon>
        <taxon>Euphorbiaceae</taxon>
        <taxon>Acalyphoideae</taxon>
        <taxon>Acalypheae</taxon>
        <taxon>Ricinus</taxon>
    </lineage>
</organism>
<keyword evidence="2" id="KW-1185">Reference proteome</keyword>
<accession>B9T8N0</accession>
<protein>
    <submittedName>
        <fullName evidence="1">Uncharacterized protein</fullName>
    </submittedName>
</protein>
<evidence type="ECO:0000313" key="1">
    <source>
        <dbReference type="EMBL" id="EEF27786.1"/>
    </source>
</evidence>
<dbReference type="AlphaFoldDB" id="B9T8N0"/>
<proteinExistence type="predicted"/>
<dbReference type="EMBL" id="EQ975121">
    <property type="protein sequence ID" value="EEF27786.1"/>
    <property type="molecule type" value="Genomic_DNA"/>
</dbReference>
<reference evidence="2" key="1">
    <citation type="journal article" date="2010" name="Nat. Biotechnol.">
        <title>Draft genome sequence of the oilseed species Ricinus communis.</title>
        <authorList>
            <person name="Chan A.P."/>
            <person name="Crabtree J."/>
            <person name="Zhao Q."/>
            <person name="Lorenzi H."/>
            <person name="Orvis J."/>
            <person name="Puiu D."/>
            <person name="Melake-Berhan A."/>
            <person name="Jones K.M."/>
            <person name="Redman J."/>
            <person name="Chen G."/>
            <person name="Cahoon E.B."/>
            <person name="Gedil M."/>
            <person name="Stanke M."/>
            <person name="Haas B.J."/>
            <person name="Wortman J.R."/>
            <person name="Fraser-Liggett C.M."/>
            <person name="Ravel J."/>
            <person name="Rabinowicz P.D."/>
        </authorList>
    </citation>
    <scope>NUCLEOTIDE SEQUENCE [LARGE SCALE GENOMIC DNA]</scope>
    <source>
        <strain evidence="2">cv. Hale</strain>
    </source>
</reference>
<gene>
    <name evidence="1" type="ORF">RCOM_1988480</name>
</gene>
<name>B9T8N0_RICCO</name>
<evidence type="ECO:0000313" key="2">
    <source>
        <dbReference type="Proteomes" id="UP000008311"/>
    </source>
</evidence>
<dbReference type="InParanoid" id="B9T8N0"/>